<feature type="region of interest" description="Disordered" evidence="1">
    <location>
        <begin position="1"/>
        <end position="56"/>
    </location>
</feature>
<name>A0AAV7T906_PLEWA</name>
<proteinExistence type="predicted"/>
<comment type="caution">
    <text evidence="2">The sequence shown here is derived from an EMBL/GenBank/DDBJ whole genome shotgun (WGS) entry which is preliminary data.</text>
</comment>
<evidence type="ECO:0000256" key="1">
    <source>
        <dbReference type="SAM" id="MobiDB-lite"/>
    </source>
</evidence>
<dbReference type="EMBL" id="JANPWB010000007">
    <property type="protein sequence ID" value="KAJ1173092.1"/>
    <property type="molecule type" value="Genomic_DNA"/>
</dbReference>
<protein>
    <submittedName>
        <fullName evidence="2">Uncharacterized protein</fullName>
    </submittedName>
</protein>
<sequence>MNAHPAIPLSNSPADEAAMRLDNSIPFGPHPPLQQKRKVKEMPRNPEQTRHDPTAVKQLTRIVPDKAAARFTDPVNKETSALCTPRLVNTKSVFFGGIRGLIKKPTKSKDSRA</sequence>
<feature type="compositionally biased region" description="Basic and acidic residues" evidence="1">
    <location>
        <begin position="40"/>
        <end position="54"/>
    </location>
</feature>
<accession>A0AAV7T906</accession>
<evidence type="ECO:0000313" key="2">
    <source>
        <dbReference type="EMBL" id="KAJ1173092.1"/>
    </source>
</evidence>
<dbReference type="Proteomes" id="UP001066276">
    <property type="component" value="Chromosome 4_1"/>
</dbReference>
<dbReference type="AlphaFoldDB" id="A0AAV7T906"/>
<reference evidence="2" key="1">
    <citation type="journal article" date="2022" name="bioRxiv">
        <title>Sequencing and chromosome-scale assembly of the giantPleurodeles waltlgenome.</title>
        <authorList>
            <person name="Brown T."/>
            <person name="Elewa A."/>
            <person name="Iarovenko S."/>
            <person name="Subramanian E."/>
            <person name="Araus A.J."/>
            <person name="Petzold A."/>
            <person name="Susuki M."/>
            <person name="Suzuki K.-i.T."/>
            <person name="Hayashi T."/>
            <person name="Toyoda A."/>
            <person name="Oliveira C."/>
            <person name="Osipova E."/>
            <person name="Leigh N.D."/>
            <person name="Simon A."/>
            <person name="Yun M.H."/>
        </authorList>
    </citation>
    <scope>NUCLEOTIDE SEQUENCE</scope>
    <source>
        <strain evidence="2">20211129_DDA</strain>
        <tissue evidence="2">Liver</tissue>
    </source>
</reference>
<gene>
    <name evidence="2" type="ORF">NDU88_004933</name>
</gene>
<evidence type="ECO:0000313" key="3">
    <source>
        <dbReference type="Proteomes" id="UP001066276"/>
    </source>
</evidence>
<organism evidence="2 3">
    <name type="scientific">Pleurodeles waltl</name>
    <name type="common">Iberian ribbed newt</name>
    <dbReference type="NCBI Taxonomy" id="8319"/>
    <lineage>
        <taxon>Eukaryota</taxon>
        <taxon>Metazoa</taxon>
        <taxon>Chordata</taxon>
        <taxon>Craniata</taxon>
        <taxon>Vertebrata</taxon>
        <taxon>Euteleostomi</taxon>
        <taxon>Amphibia</taxon>
        <taxon>Batrachia</taxon>
        <taxon>Caudata</taxon>
        <taxon>Salamandroidea</taxon>
        <taxon>Salamandridae</taxon>
        <taxon>Pleurodelinae</taxon>
        <taxon>Pleurodeles</taxon>
    </lineage>
</organism>
<keyword evidence="3" id="KW-1185">Reference proteome</keyword>